<evidence type="ECO:0000256" key="2">
    <source>
        <dbReference type="ARBA" id="ARBA00011044"/>
    </source>
</evidence>
<gene>
    <name evidence="8" type="ORF">QUF54_00705</name>
</gene>
<dbReference type="NCBIfam" id="TIGR01766">
    <property type="entry name" value="IS200/IS605 family accessory protein TnpB-like domain"/>
    <property type="match status" value="1"/>
</dbReference>
<keyword evidence="3" id="KW-0815">Transposition</keyword>
<dbReference type="NCBIfam" id="NF040570">
    <property type="entry name" value="guided_TnpB"/>
    <property type="match status" value="1"/>
</dbReference>
<keyword evidence="4" id="KW-0238">DNA-binding</keyword>
<reference evidence="8" key="1">
    <citation type="submission" date="2023-06" db="EMBL/GenBank/DDBJ databases">
        <title>Uncultivated large filamentous bacteria from sulfidic sediments reveal new species and different genomic features in energy metabolism and defense.</title>
        <authorList>
            <person name="Fonseca A."/>
        </authorList>
    </citation>
    <scope>NUCLEOTIDE SEQUENCE</scope>
    <source>
        <strain evidence="8">HSG4</strain>
    </source>
</reference>
<evidence type="ECO:0000256" key="5">
    <source>
        <dbReference type="ARBA" id="ARBA00023172"/>
    </source>
</evidence>
<dbReference type="Proteomes" id="UP001171945">
    <property type="component" value="Unassembled WGS sequence"/>
</dbReference>
<comment type="similarity">
    <text evidence="2">In the N-terminal section; belongs to the transposase 2 family.</text>
</comment>
<organism evidence="8 9">
    <name type="scientific">Candidatus Marithioploca araucensis</name>
    <dbReference type="NCBI Taxonomy" id="70273"/>
    <lineage>
        <taxon>Bacteria</taxon>
        <taxon>Pseudomonadati</taxon>
        <taxon>Pseudomonadota</taxon>
        <taxon>Gammaproteobacteria</taxon>
        <taxon>Thiotrichales</taxon>
        <taxon>Thiotrichaceae</taxon>
        <taxon>Candidatus Marithioploca</taxon>
    </lineage>
</organism>
<evidence type="ECO:0000313" key="9">
    <source>
        <dbReference type="Proteomes" id="UP001171945"/>
    </source>
</evidence>
<dbReference type="Pfam" id="PF07282">
    <property type="entry name" value="Cas12f1-like_TNB"/>
    <property type="match status" value="1"/>
</dbReference>
<dbReference type="InterPro" id="IPR010095">
    <property type="entry name" value="Cas12f1-like_TNB"/>
</dbReference>
<evidence type="ECO:0000256" key="4">
    <source>
        <dbReference type="ARBA" id="ARBA00023125"/>
    </source>
</evidence>
<evidence type="ECO:0000259" key="7">
    <source>
        <dbReference type="Pfam" id="PF07282"/>
    </source>
</evidence>
<feature type="domain" description="Probable transposase IS891/IS1136/IS1341" evidence="6">
    <location>
        <begin position="121"/>
        <end position="236"/>
    </location>
</feature>
<dbReference type="EMBL" id="JAUCGM010000011">
    <property type="protein sequence ID" value="MDM8561856.1"/>
    <property type="molecule type" value="Genomic_DNA"/>
</dbReference>
<accession>A0ABT7VSD7</accession>
<evidence type="ECO:0000259" key="6">
    <source>
        <dbReference type="Pfam" id="PF01385"/>
    </source>
</evidence>
<comment type="caution">
    <text evidence="8">The sequence shown here is derived from an EMBL/GenBank/DDBJ whole genome shotgun (WGS) entry which is preliminary data.</text>
</comment>
<proteinExistence type="inferred from homology"/>
<name>A0ABT7VSD7_9GAMM</name>
<evidence type="ECO:0000256" key="3">
    <source>
        <dbReference type="ARBA" id="ARBA00022578"/>
    </source>
</evidence>
<keyword evidence="9" id="KW-1185">Reference proteome</keyword>
<evidence type="ECO:0000256" key="1">
    <source>
        <dbReference type="ARBA" id="ARBA00008761"/>
    </source>
</evidence>
<dbReference type="InterPro" id="IPR051399">
    <property type="entry name" value="RNA-guided_DNA_endo/Transpos"/>
</dbReference>
<sequence>MDQVMKQVENLEGEVNYKLLKAKVSQQTLRRLDKNFKSFFRCAQDFKKNPGKYKAAPKPPRFKQKQYDNLIYDYQAFSVKNEAVFLEKGLSFPCPKKLVGKTIKQIEIVPKYRYFEAIFVYEDDETVAKVAQNDKVMAIDLGLNNLATCVTNGAVKPFIVDGRKLKSLNHHYNKRFAKLQSHLKKTRDRQWSNRLQRLTERRNARIADYLHKSTRQVTDICVENGISKVVVGDVSKSLNQINLGKKTNQNFVNLSLGQFIDKLRYKLELHGITLEVINESYTSKASFIDGDVLPKKYEPSIPHTFNGKRVKRGLYRSQNGTTLNADANGAYNILRKSNPKFSFSELVKKVGEGILDWLHPYTRLKIS</sequence>
<protein>
    <submittedName>
        <fullName evidence="8">Transposase</fullName>
    </submittedName>
</protein>
<feature type="domain" description="Cas12f1-like TNB" evidence="7">
    <location>
        <begin position="257"/>
        <end position="333"/>
    </location>
</feature>
<dbReference type="PANTHER" id="PTHR30405">
    <property type="entry name" value="TRANSPOSASE"/>
    <property type="match status" value="1"/>
</dbReference>
<evidence type="ECO:0000313" key="8">
    <source>
        <dbReference type="EMBL" id="MDM8561856.1"/>
    </source>
</evidence>
<comment type="similarity">
    <text evidence="1">In the C-terminal section; belongs to the transposase 35 family.</text>
</comment>
<dbReference type="InterPro" id="IPR001959">
    <property type="entry name" value="Transposase"/>
</dbReference>
<dbReference type="PANTHER" id="PTHR30405:SF11">
    <property type="entry name" value="RNA-GUIDED DNA ENDONUCLEASE RV2885C-RELATED"/>
    <property type="match status" value="1"/>
</dbReference>
<keyword evidence="5" id="KW-0233">DNA recombination</keyword>
<dbReference type="Pfam" id="PF01385">
    <property type="entry name" value="OrfB_IS605"/>
    <property type="match status" value="1"/>
</dbReference>